<dbReference type="InterPro" id="IPR050811">
    <property type="entry name" value="Phosphate_ABC_transporter"/>
</dbReference>
<gene>
    <name evidence="4" type="ORF">ID47_03530</name>
</gene>
<dbReference type="Proteomes" id="UP000028926">
    <property type="component" value="Chromosome"/>
</dbReference>
<feature type="domain" description="PBP" evidence="3">
    <location>
        <begin position="27"/>
        <end position="310"/>
    </location>
</feature>
<evidence type="ECO:0000313" key="4">
    <source>
        <dbReference type="EMBL" id="AIK96009.1"/>
    </source>
</evidence>
<dbReference type="HOGENOM" id="CLU_693865_0_0_5"/>
<dbReference type="eggNOG" id="COG0226">
    <property type="taxonomic scope" value="Bacteria"/>
</dbReference>
<sequence>MRFLKDYFYIITLLSITNETAAAKIQPKIATHPIANTILTQFSDAYGRKSKKYIAPLIIKSVGPHALTSFCSKKINALDVYVTSKKLTPEDLVSCSNEGINDFIELRMGFGAIIALASPELNLKNISQQDLYKIVAKFDYKNDITIPNATQIWHDVSKNGDLLTSAPILVFVPRKASSLRDIFEDRILASGCQTRPGITKIRSEKPKLYKELCLDNRSDNVLTEVNLSDKDSTPLALLARKKGIITFAPPSALLQTELAKNLVAINGFKPTIDMIKSEKYPLSAPIYLYVKVSSLKASPGLRSFLKYIYSMQNKDHSALDSSGYMPPSPEEMAEQFHLIMQGKANYRLDEPKPAENTTLSPTALEPNWPDTSHAMTLNNVHQSVGPSEPLSSITEQP</sequence>
<dbReference type="OrthoDB" id="9790048at2"/>
<reference evidence="4 5" key="1">
    <citation type="submission" date="2014-07" db="EMBL/GenBank/DDBJ databases">
        <title>Comparative genomic insights into amoeba endosymbionts belonging to the families of Holosporaceae and Candidatus Midichloriaceae within Rickettsiales.</title>
        <authorList>
            <person name="Wang Z."/>
            <person name="Wu M."/>
        </authorList>
    </citation>
    <scope>NUCLEOTIDE SEQUENCE [LARGE SCALE GENOMIC DNA]</scope>
    <source>
        <strain evidence="4">PRA3</strain>
    </source>
</reference>
<dbReference type="PANTHER" id="PTHR30570:SF1">
    <property type="entry name" value="PHOSPHATE-BINDING PROTEIN PSTS"/>
    <property type="match status" value="1"/>
</dbReference>
<accession>A0A077AVE5</accession>
<evidence type="ECO:0000259" key="3">
    <source>
        <dbReference type="Pfam" id="PF12849"/>
    </source>
</evidence>
<name>A0A077AVE5_9PROT</name>
<evidence type="ECO:0000256" key="1">
    <source>
        <dbReference type="ARBA" id="ARBA00022729"/>
    </source>
</evidence>
<proteinExistence type="predicted"/>
<dbReference type="STRING" id="91604.ID47_03530"/>
<evidence type="ECO:0000313" key="5">
    <source>
        <dbReference type="Proteomes" id="UP000028926"/>
    </source>
</evidence>
<dbReference type="RefSeq" id="WP_038463832.1">
    <property type="nucleotide sequence ID" value="NZ_CP008941.1"/>
</dbReference>
<feature type="region of interest" description="Disordered" evidence="2">
    <location>
        <begin position="348"/>
        <end position="374"/>
    </location>
</feature>
<dbReference type="EMBL" id="CP008941">
    <property type="protein sequence ID" value="AIK96009.1"/>
    <property type="molecule type" value="Genomic_DNA"/>
</dbReference>
<organism evidence="4 5">
    <name type="scientific">Candidatus Odyssella acanthamoebae</name>
    <dbReference type="NCBI Taxonomy" id="91604"/>
    <lineage>
        <taxon>Bacteria</taxon>
        <taxon>Pseudomonadati</taxon>
        <taxon>Pseudomonadota</taxon>
        <taxon>Alphaproteobacteria</taxon>
        <taxon>Holosporales</taxon>
        <taxon>Candidatus Paracaedibacteraceae</taxon>
        <taxon>Candidatus Odyssella</taxon>
    </lineage>
</organism>
<dbReference type="Pfam" id="PF12849">
    <property type="entry name" value="PBP_like_2"/>
    <property type="match status" value="1"/>
</dbReference>
<dbReference type="PANTHER" id="PTHR30570">
    <property type="entry name" value="PERIPLASMIC PHOSPHATE BINDING COMPONENT OF PHOSPHATE ABC TRANSPORTER"/>
    <property type="match status" value="1"/>
</dbReference>
<dbReference type="InterPro" id="IPR024370">
    <property type="entry name" value="PBP_domain"/>
</dbReference>
<keyword evidence="5" id="KW-1185">Reference proteome</keyword>
<dbReference type="AlphaFoldDB" id="A0A077AVE5"/>
<evidence type="ECO:0000256" key="2">
    <source>
        <dbReference type="SAM" id="MobiDB-lite"/>
    </source>
</evidence>
<keyword evidence="1" id="KW-0732">Signal</keyword>
<protein>
    <recommendedName>
        <fullName evidence="3">PBP domain-containing protein</fullName>
    </recommendedName>
</protein>
<dbReference type="KEGG" id="paca:ID47_03530"/>
<dbReference type="Gene3D" id="3.40.190.10">
    <property type="entry name" value="Periplasmic binding protein-like II"/>
    <property type="match status" value="2"/>
</dbReference>
<dbReference type="SUPFAM" id="SSF53850">
    <property type="entry name" value="Periplasmic binding protein-like II"/>
    <property type="match status" value="1"/>
</dbReference>